<organism evidence="1 2">
    <name type="scientific">Cetraspora pellucida</name>
    <dbReference type="NCBI Taxonomy" id="1433469"/>
    <lineage>
        <taxon>Eukaryota</taxon>
        <taxon>Fungi</taxon>
        <taxon>Fungi incertae sedis</taxon>
        <taxon>Mucoromycota</taxon>
        <taxon>Glomeromycotina</taxon>
        <taxon>Glomeromycetes</taxon>
        <taxon>Diversisporales</taxon>
        <taxon>Gigasporaceae</taxon>
        <taxon>Cetraspora</taxon>
    </lineage>
</organism>
<keyword evidence="2" id="KW-1185">Reference proteome</keyword>
<comment type="caution">
    <text evidence="1">The sequence shown here is derived from an EMBL/GenBank/DDBJ whole genome shotgun (WGS) entry which is preliminary data.</text>
</comment>
<evidence type="ECO:0000313" key="2">
    <source>
        <dbReference type="Proteomes" id="UP000789759"/>
    </source>
</evidence>
<protein>
    <submittedName>
        <fullName evidence="1">22119_t:CDS:1</fullName>
    </submittedName>
</protein>
<feature type="non-terminal residue" evidence="1">
    <location>
        <position position="123"/>
    </location>
</feature>
<sequence length="123" mass="14570">YKASSDWPFTMLITERTSTSKTNILANLVFRNKSEHIYKEQKEEAQYIRYDDLIIANCYTDDIKNASIVINSYLHKSEFVVFDLDRSENDPLTIWLRFDILLNLQKEIEARQKCKKRSVQVNS</sequence>
<dbReference type="OrthoDB" id="2304771at2759"/>
<evidence type="ECO:0000313" key="1">
    <source>
        <dbReference type="EMBL" id="CAG8555237.1"/>
    </source>
</evidence>
<dbReference type="Proteomes" id="UP000789759">
    <property type="component" value="Unassembled WGS sequence"/>
</dbReference>
<reference evidence="1" key="1">
    <citation type="submission" date="2021-06" db="EMBL/GenBank/DDBJ databases">
        <authorList>
            <person name="Kallberg Y."/>
            <person name="Tangrot J."/>
            <person name="Rosling A."/>
        </authorList>
    </citation>
    <scope>NUCLEOTIDE SEQUENCE</scope>
    <source>
        <strain evidence="1">FL966</strain>
    </source>
</reference>
<name>A0A9N9FRP3_9GLOM</name>
<dbReference type="AlphaFoldDB" id="A0A9N9FRP3"/>
<gene>
    <name evidence="1" type="ORF">CPELLU_LOCUS4945</name>
</gene>
<accession>A0A9N9FRP3</accession>
<dbReference type="EMBL" id="CAJVQA010002694">
    <property type="protein sequence ID" value="CAG8555237.1"/>
    <property type="molecule type" value="Genomic_DNA"/>
</dbReference>
<proteinExistence type="predicted"/>